<evidence type="ECO:0000259" key="5">
    <source>
        <dbReference type="Pfam" id="PF00884"/>
    </source>
</evidence>
<dbReference type="Gene3D" id="3.30.1120.10">
    <property type="match status" value="1"/>
</dbReference>
<dbReference type="AlphaFoldDB" id="A0A7W2M5T4"/>
<keyword evidence="3" id="KW-0378">Hydrolase</keyword>
<dbReference type="Proteomes" id="UP000541857">
    <property type="component" value="Unassembled WGS sequence"/>
</dbReference>
<evidence type="ECO:0000313" key="6">
    <source>
        <dbReference type="EMBL" id="MBA6153247.1"/>
    </source>
</evidence>
<comment type="similarity">
    <text evidence="1">Belongs to the sulfatase family.</text>
</comment>
<comment type="caution">
    <text evidence="6">The sequence shown here is derived from an EMBL/GenBank/DDBJ whole genome shotgun (WGS) entry which is preliminary data.</text>
</comment>
<dbReference type="Pfam" id="PF00884">
    <property type="entry name" value="Sulfatase"/>
    <property type="match status" value="1"/>
</dbReference>
<dbReference type="InterPro" id="IPR024607">
    <property type="entry name" value="Sulfatase_CS"/>
</dbReference>
<evidence type="ECO:0000256" key="2">
    <source>
        <dbReference type="ARBA" id="ARBA00022723"/>
    </source>
</evidence>
<evidence type="ECO:0000256" key="3">
    <source>
        <dbReference type="ARBA" id="ARBA00022801"/>
    </source>
</evidence>
<dbReference type="GO" id="GO:0046872">
    <property type="term" value="F:metal ion binding"/>
    <property type="evidence" value="ECO:0007669"/>
    <property type="project" value="UniProtKB-KW"/>
</dbReference>
<dbReference type="RefSeq" id="WP_182205542.1">
    <property type="nucleotide sequence ID" value="NZ_JACGLT010000007.1"/>
</dbReference>
<dbReference type="SUPFAM" id="SSF53649">
    <property type="entry name" value="Alkaline phosphatase-like"/>
    <property type="match status" value="1"/>
</dbReference>
<dbReference type="InterPro" id="IPR050738">
    <property type="entry name" value="Sulfatase"/>
</dbReference>
<feature type="domain" description="Sulfatase N-terminal" evidence="5">
    <location>
        <begin position="36"/>
        <end position="410"/>
    </location>
</feature>
<dbReference type="Gene3D" id="3.40.720.10">
    <property type="entry name" value="Alkaline Phosphatase, subunit A"/>
    <property type="match status" value="1"/>
</dbReference>
<dbReference type="EMBL" id="JACGLT010000007">
    <property type="protein sequence ID" value="MBA6153247.1"/>
    <property type="molecule type" value="Genomic_DNA"/>
</dbReference>
<sequence>MKLLRIFIFLSCMVFMWGCKNGKVANQEHVAISQKPNIIYILADDLGYGDLGVYGQTKIETPNIDALAKEGMLFTQHYSASPVCAPARASLLTGLHGGHASIRGNDEWTERGNVWNYRAMIADSTLEGQRPMPKNTVTIADLLKSANYKTGIVGKWGLGAPQTESIPTEMGFDYFFGYNCQRLAHTYTPVHLYENEIRYHLKNDTVAPHEGLAKDSDEFSLMAYAKYQQPDYSPELIFEKMMAFIDKNKKQPFFMYWASPIPHVPLQAPQKWVDYYVDKFGDEDPYYFKKERGSYFPTRYPHASYAAMISYLDENVGKLVSYLKDEGLYDNTLIIFTSDNGPANDGGADPVWFNSGGELQEQVGRGKGYTYEGGIRVPMIATWPARIKAGTTSDHMSAFYDMMPTFNEIAHVQTDTPTDGISFYNTLTNTDKQKEHEYLYWEFAGYNGQVAVRMGKWKMIWKNIKGGNKEVELYDLETDIREEHNIMDQHPEMLEKFYEIVKKEHKTPENESFRIDGVEALFK</sequence>
<accession>A0A7W2M5T4</accession>
<dbReference type="PANTHER" id="PTHR42693:SF53">
    <property type="entry name" value="ENDO-4-O-SULFATASE"/>
    <property type="match status" value="1"/>
</dbReference>
<evidence type="ECO:0000313" key="7">
    <source>
        <dbReference type="Proteomes" id="UP000541857"/>
    </source>
</evidence>
<evidence type="ECO:0000256" key="4">
    <source>
        <dbReference type="ARBA" id="ARBA00022837"/>
    </source>
</evidence>
<dbReference type="InterPro" id="IPR017850">
    <property type="entry name" value="Alkaline_phosphatase_core_sf"/>
</dbReference>
<dbReference type="InterPro" id="IPR000917">
    <property type="entry name" value="Sulfatase_N"/>
</dbReference>
<reference evidence="6 7" key="1">
    <citation type="submission" date="2020-07" db="EMBL/GenBank/DDBJ databases">
        <title>Bacterium isolated from marine sediment.</title>
        <authorList>
            <person name="Shang D."/>
        </authorList>
    </citation>
    <scope>NUCLEOTIDE SEQUENCE [LARGE SCALE GENOMIC DNA]</scope>
    <source>
        <strain evidence="6 7">F6074</strain>
    </source>
</reference>
<dbReference type="PROSITE" id="PS00523">
    <property type="entry name" value="SULFATASE_1"/>
    <property type="match status" value="1"/>
</dbReference>
<keyword evidence="7" id="KW-1185">Reference proteome</keyword>
<dbReference type="GO" id="GO:0004065">
    <property type="term" value="F:arylsulfatase activity"/>
    <property type="evidence" value="ECO:0007669"/>
    <property type="project" value="TreeGrafter"/>
</dbReference>
<name>A0A7W2M5T4_9FLAO</name>
<protein>
    <submittedName>
        <fullName evidence="6">Arylsulfatase</fullName>
    </submittedName>
</protein>
<proteinExistence type="inferred from homology"/>
<evidence type="ECO:0000256" key="1">
    <source>
        <dbReference type="ARBA" id="ARBA00008779"/>
    </source>
</evidence>
<keyword evidence="4" id="KW-0106">Calcium</keyword>
<keyword evidence="2" id="KW-0479">Metal-binding</keyword>
<dbReference type="CDD" id="cd16145">
    <property type="entry name" value="ARS_like"/>
    <property type="match status" value="1"/>
</dbReference>
<organism evidence="6 7">
    <name type="scientific">Gelidibacter maritimus</name>
    <dbReference type="NCBI Taxonomy" id="2761487"/>
    <lineage>
        <taxon>Bacteria</taxon>
        <taxon>Pseudomonadati</taxon>
        <taxon>Bacteroidota</taxon>
        <taxon>Flavobacteriia</taxon>
        <taxon>Flavobacteriales</taxon>
        <taxon>Flavobacteriaceae</taxon>
        <taxon>Gelidibacter</taxon>
    </lineage>
</organism>
<dbReference type="PANTHER" id="PTHR42693">
    <property type="entry name" value="ARYLSULFATASE FAMILY MEMBER"/>
    <property type="match status" value="1"/>
</dbReference>
<gene>
    <name evidence="6" type="ORF">H3Z82_10965</name>
</gene>